<proteinExistence type="predicted"/>
<reference evidence="1" key="1">
    <citation type="submission" date="2021-11" db="EMBL/GenBank/DDBJ databases">
        <title>Study of the species diversity of bacterial strains isolated from a unique natural object - Shulgan-Tash cave (Bashkiria).</title>
        <authorList>
            <person name="Sazanova A.L."/>
            <person name="Chirak E.R."/>
            <person name="Safronova V.I."/>
        </authorList>
    </citation>
    <scope>NUCLEOTIDE SEQUENCE</scope>
    <source>
        <strain evidence="1">P1</strain>
    </source>
</reference>
<gene>
    <name evidence="1" type="ORF">LP422_05795</name>
</gene>
<name>A0AC61U8U9_9MICO</name>
<organism evidence="1 2">
    <name type="scientific">Janibacter limosus</name>
    <dbReference type="NCBI Taxonomy" id="53458"/>
    <lineage>
        <taxon>Bacteria</taxon>
        <taxon>Bacillati</taxon>
        <taxon>Actinomycetota</taxon>
        <taxon>Actinomycetes</taxon>
        <taxon>Micrococcales</taxon>
        <taxon>Intrasporangiaceae</taxon>
        <taxon>Janibacter</taxon>
    </lineage>
</organism>
<dbReference type="Proteomes" id="UP001059663">
    <property type="component" value="Chromosome"/>
</dbReference>
<dbReference type="EMBL" id="CP087977">
    <property type="protein sequence ID" value="UUZ46268.1"/>
    <property type="molecule type" value="Genomic_DNA"/>
</dbReference>
<evidence type="ECO:0000313" key="1">
    <source>
        <dbReference type="EMBL" id="UUZ46268.1"/>
    </source>
</evidence>
<protein>
    <submittedName>
        <fullName evidence="1">O-antigen polysaccharide polymerase Wzy family protein</fullName>
    </submittedName>
</protein>
<accession>A0AC61U8U9</accession>
<sequence>MWRVGGSIGTTGAPLAELVRPISSGTNTTALTVHQVPASSPYLYGETYFSSLKYALPSGTLSGAETENLPAALRFPSLINYTANSGLGFSPIAEAYWNFGLVGAFLVPVFIGSVMRWCYARSRAFAMTPLHLLYAITLARVPIALRSDFLQQYKGVLIALTLITIVWYVDRIIAGRHVGPEVPDEIRSADLSSDLNEANP</sequence>
<evidence type="ECO:0000313" key="2">
    <source>
        <dbReference type="Proteomes" id="UP001059663"/>
    </source>
</evidence>